<dbReference type="OrthoDB" id="186649at2157"/>
<evidence type="ECO:0000313" key="3">
    <source>
        <dbReference type="EMBL" id="SFH51139.1"/>
    </source>
</evidence>
<accession>A0A1I3AN54</accession>
<protein>
    <recommendedName>
        <fullName evidence="2">DUF3592 domain-containing protein</fullName>
    </recommendedName>
</protein>
<sequence>MSKLSLISIILGIVLLGVAGYMAYSQQQSLSSGVQIEATVESKEVTMDSSKRGDRYTPHVTYSYTYNGTQYTSDNISPGIGTKASDTRTAAEDRIDQYNVGETTTAYVVQGSPSKSYLKKTSSPLPLIFGILGLFLIGRPAYKSVAS</sequence>
<dbReference type="AlphaFoldDB" id="A0A1I3AN54"/>
<keyword evidence="4" id="KW-1185">Reference proteome</keyword>
<keyword evidence="1" id="KW-1133">Transmembrane helix</keyword>
<name>A0A1I3AN54_9EURY</name>
<dbReference type="Pfam" id="PF12158">
    <property type="entry name" value="DUF3592"/>
    <property type="match status" value="1"/>
</dbReference>
<dbReference type="Proteomes" id="UP000323537">
    <property type="component" value="Unassembled WGS sequence"/>
</dbReference>
<gene>
    <name evidence="3" type="ORF">SAMN04488066_106135</name>
</gene>
<keyword evidence="1" id="KW-0472">Membrane</keyword>
<dbReference type="RefSeq" id="WP_149784155.1">
    <property type="nucleotide sequence ID" value="NZ_BAAADP010000004.1"/>
</dbReference>
<evidence type="ECO:0000259" key="2">
    <source>
        <dbReference type="Pfam" id="PF12158"/>
    </source>
</evidence>
<proteinExistence type="predicted"/>
<dbReference type="InterPro" id="IPR021994">
    <property type="entry name" value="DUF3592"/>
</dbReference>
<dbReference type="EMBL" id="FOPZ01000006">
    <property type="protein sequence ID" value="SFH51139.1"/>
    <property type="molecule type" value="Genomic_DNA"/>
</dbReference>
<feature type="domain" description="DUF3592" evidence="2">
    <location>
        <begin position="37"/>
        <end position="121"/>
    </location>
</feature>
<feature type="transmembrane region" description="Helical" evidence="1">
    <location>
        <begin position="125"/>
        <end position="142"/>
    </location>
</feature>
<feature type="transmembrane region" description="Helical" evidence="1">
    <location>
        <begin position="6"/>
        <end position="24"/>
    </location>
</feature>
<organism evidence="3 4">
    <name type="scientific">Halorubrum aquaticum</name>
    <dbReference type="NCBI Taxonomy" id="387340"/>
    <lineage>
        <taxon>Archaea</taxon>
        <taxon>Methanobacteriati</taxon>
        <taxon>Methanobacteriota</taxon>
        <taxon>Stenosarchaea group</taxon>
        <taxon>Halobacteria</taxon>
        <taxon>Halobacteriales</taxon>
        <taxon>Haloferacaceae</taxon>
        <taxon>Halorubrum</taxon>
    </lineage>
</organism>
<evidence type="ECO:0000313" key="4">
    <source>
        <dbReference type="Proteomes" id="UP000323537"/>
    </source>
</evidence>
<evidence type="ECO:0000256" key="1">
    <source>
        <dbReference type="SAM" id="Phobius"/>
    </source>
</evidence>
<keyword evidence="1" id="KW-0812">Transmembrane</keyword>
<reference evidence="3 4" key="1">
    <citation type="submission" date="2016-10" db="EMBL/GenBank/DDBJ databases">
        <authorList>
            <person name="Varghese N."/>
            <person name="Submissions S."/>
        </authorList>
    </citation>
    <scope>NUCLEOTIDE SEQUENCE [LARGE SCALE GENOMIC DNA]</scope>
    <source>
        <strain evidence="3 4">CGMCC 1.6377</strain>
    </source>
</reference>